<evidence type="ECO:0000259" key="20">
    <source>
        <dbReference type="PROSITE" id="PS50016"/>
    </source>
</evidence>
<keyword evidence="11" id="KW-0560">Oxidoreductase</keyword>
<keyword evidence="16" id="KW-0539">Nucleus</keyword>
<evidence type="ECO:0000256" key="3">
    <source>
        <dbReference type="ARBA" id="ARBA00008037"/>
    </source>
</evidence>
<keyword evidence="7 18" id="KW-0863">Zinc-finger</keyword>
<feature type="region of interest" description="Disordered" evidence="19">
    <location>
        <begin position="625"/>
        <end position="671"/>
    </location>
</feature>
<reference evidence="23" key="1">
    <citation type="submission" date="2025-08" db="UniProtKB">
        <authorList>
            <consortium name="Ensembl"/>
        </authorList>
    </citation>
    <scope>IDENTIFICATION</scope>
</reference>
<evidence type="ECO:0000256" key="16">
    <source>
        <dbReference type="ARBA" id="ARBA00023242"/>
    </source>
</evidence>
<keyword evidence="15" id="KW-0804">Transcription</keyword>
<dbReference type="GO" id="GO:0003677">
    <property type="term" value="F:DNA binding"/>
    <property type="evidence" value="ECO:0007669"/>
    <property type="project" value="UniProtKB-KW"/>
</dbReference>
<dbReference type="Proteomes" id="UP000694388">
    <property type="component" value="Unplaced"/>
</dbReference>
<feature type="domain" description="JmjC" evidence="22">
    <location>
        <begin position="144"/>
        <end position="312"/>
    </location>
</feature>
<keyword evidence="12" id="KW-0408">Iron</keyword>
<evidence type="ECO:0000256" key="11">
    <source>
        <dbReference type="ARBA" id="ARBA00023002"/>
    </source>
</evidence>
<evidence type="ECO:0000256" key="18">
    <source>
        <dbReference type="PROSITE-ProRule" id="PRU00509"/>
    </source>
</evidence>
<feature type="domain" description="CXXC-type" evidence="21">
    <location>
        <begin position="489"/>
        <end position="535"/>
    </location>
</feature>
<comment type="similarity">
    <text evidence="3">Belongs to the JHDM1 histone demethylase family.</text>
</comment>
<comment type="subcellular location">
    <subcellularLocation>
        <location evidence="2">Nucleus</location>
    </subcellularLocation>
</comment>
<evidence type="ECO:0000256" key="12">
    <source>
        <dbReference type="ARBA" id="ARBA00023004"/>
    </source>
</evidence>
<dbReference type="CDD" id="cd21743">
    <property type="entry name" value="CTD_KDM2A_2B-like"/>
    <property type="match status" value="1"/>
</dbReference>
<dbReference type="PANTHER" id="PTHR23123">
    <property type="entry name" value="PHD/F-BOX CONTAINING PROTEIN"/>
    <property type="match status" value="1"/>
</dbReference>
<dbReference type="Pfam" id="PF17811">
    <property type="entry name" value="JHD"/>
    <property type="match status" value="1"/>
</dbReference>
<dbReference type="SMART" id="SM00249">
    <property type="entry name" value="PHD"/>
    <property type="match status" value="1"/>
</dbReference>
<dbReference type="Gene3D" id="2.60.120.650">
    <property type="entry name" value="Cupin"/>
    <property type="match status" value="1"/>
</dbReference>
<dbReference type="GO" id="GO:0005634">
    <property type="term" value="C:nucleus"/>
    <property type="evidence" value="ECO:0007669"/>
    <property type="project" value="UniProtKB-SubCell"/>
</dbReference>
<feature type="region of interest" description="Disordered" evidence="19">
    <location>
        <begin position="457"/>
        <end position="488"/>
    </location>
</feature>
<dbReference type="Gene3D" id="3.30.40.10">
    <property type="entry name" value="Zinc/RING finger domain, C3HC4 (zinc finger)"/>
    <property type="match status" value="1"/>
</dbReference>
<sequence length="1197" mass="134082">MDGPGGRRRLRSVARRRYELEDISDDEIEGKRTFNVEEKLRSDRYNGNFVRYMKGKDFTYRYVQEEGLRVPLVFESPEGLDIRMPGSDFGVNDVKMHVGSRRIIDVMDVMTQKGIEMTMSQWARYYNTPEKEREKLYNVISLEFSHTRLEELVQRPAVVDQLDWVDAMWPRKLKERQTETTNAISEMKYPKVQKYCLMSVKGCYTDFHIDFGGTSVWYHILRGGKVFWLVPPSPRNLEVYEGWVLSGKQGDIFLADRADACQRIHLQQGFTFLIPSGWLHAVYTPEDALVFGGNFLHSFNIPMQLAIHELEDKTHVPAKFRYPFYFEMAWYVLERYVHSMTGRSHLKLKVASHSYDEEDGQNGRTAGVKEEKVGSSSDVKKRALSMTGFELTGLRSLLTRLEALPENKQCVPKGIVESVALLNEVRVMLTEHTHDNPQTAITGVPIVSCPSRSPMPKTFSKLRTATSSKSSPLSDGGASTGISMSSGLGKHRRTRCRRCDACMRTECGSCNFCKDMKKFGGPGRMKQSCLMRQCIAPMLPNVAACAFCGGGRDDDDDDDDDEDYDEKDVRHERKKAVDEETFLQTLMECSICNEIVHPGCLKLNPSLGVVNDELPNCWECPSCTEKGKSGKKRGPGFKFASHLPGSLLKQSGNEKRSYPENRGSQSSTEKRLLLSGKLKGIGGLALRKRLLPRRIRLGLGGVGGGRIEGRRWKKRKEQDEKLKSGLTAFRESRTSREASSPALAARLRRSSPRRMPLESVSERVREKYKLLVGRRVTTVDGGNSSDPLSRYRIPKRKDATRILPEKQLESNGQFVGNRAIKKEVAETPTTPVMRTAEVPVALLARSVEVPDAPPVQAVRAVATRIVDAPVFCGVESTGSPGKPHRKKQKCGIDGGRVNGSGMRHGMSSSSPLRKTSAERDGGAHSETPGALGAGREAWMCVFQFLTHEELCTCMLVCKMWNRWCCDRRLWPRMNLSSISSVPPSMLSGIIRRQPVALNLSYSAISRKQLVWLLNRLPGLKDLSLAGCPWVTVSALTAGACPLLQSLDISDIKGANEENLRELFSPAPGEGRSRLRSLSSLRLCGLSTFMDTVLRLVTRHAPLVSSLDLARCPQLIDQSINLLTGVGNPSRENLTSVCFSGCPQLTDECLPFLRRCSRLRRIDLRFNPKVSSVACERLSKQLPGHFDLPEPQLLQKHL</sequence>
<feature type="region of interest" description="Disordered" evidence="19">
    <location>
        <begin position="729"/>
        <end position="760"/>
    </location>
</feature>
<dbReference type="SUPFAM" id="SSF57903">
    <property type="entry name" value="FYVE/PHD zinc finger"/>
    <property type="match status" value="1"/>
</dbReference>
<dbReference type="InterPro" id="IPR019787">
    <property type="entry name" value="Znf_PHD-finger"/>
</dbReference>
<dbReference type="EC" id="1.14.11.27" evidence="4"/>
<evidence type="ECO:0000256" key="1">
    <source>
        <dbReference type="ARBA" id="ARBA00001954"/>
    </source>
</evidence>
<dbReference type="GO" id="GO:0140680">
    <property type="term" value="F:histone H3K36me/H3K36me2 demethylase activity"/>
    <property type="evidence" value="ECO:0007669"/>
    <property type="project" value="UniProtKB-EC"/>
</dbReference>
<evidence type="ECO:0000259" key="21">
    <source>
        <dbReference type="PROSITE" id="PS51058"/>
    </source>
</evidence>
<dbReference type="Pfam" id="PF16866">
    <property type="entry name" value="PHD_4"/>
    <property type="match status" value="1"/>
</dbReference>
<dbReference type="Ensembl" id="ENSEBUT00000006814.1">
    <property type="protein sequence ID" value="ENSEBUP00000006359.1"/>
    <property type="gene ID" value="ENSEBUG00000004228.1"/>
</dbReference>
<organism evidence="23 24">
    <name type="scientific">Eptatretus burgeri</name>
    <name type="common">Inshore hagfish</name>
    <dbReference type="NCBI Taxonomy" id="7764"/>
    <lineage>
        <taxon>Eukaryota</taxon>
        <taxon>Metazoa</taxon>
        <taxon>Chordata</taxon>
        <taxon>Craniata</taxon>
        <taxon>Vertebrata</taxon>
        <taxon>Cyclostomata</taxon>
        <taxon>Myxini</taxon>
        <taxon>Myxiniformes</taxon>
        <taxon>Myxinidae</taxon>
        <taxon>Eptatretinae</taxon>
        <taxon>Eptatretus</taxon>
    </lineage>
</organism>
<evidence type="ECO:0000256" key="17">
    <source>
        <dbReference type="ARBA" id="ARBA00047915"/>
    </source>
</evidence>
<dbReference type="SUPFAM" id="SSF51197">
    <property type="entry name" value="Clavaminate synthase-like"/>
    <property type="match status" value="1"/>
</dbReference>
<dbReference type="Pfam" id="PF02008">
    <property type="entry name" value="zf-CXXC"/>
    <property type="match status" value="1"/>
</dbReference>
<reference evidence="23" key="2">
    <citation type="submission" date="2025-09" db="UniProtKB">
        <authorList>
            <consortium name="Ensembl"/>
        </authorList>
    </citation>
    <scope>IDENTIFICATION</scope>
</reference>
<evidence type="ECO:0000259" key="22">
    <source>
        <dbReference type="PROSITE" id="PS51184"/>
    </source>
</evidence>
<evidence type="ECO:0000256" key="7">
    <source>
        <dbReference type="ARBA" id="ARBA00022771"/>
    </source>
</evidence>
<dbReference type="InterPro" id="IPR002857">
    <property type="entry name" value="Znf_CXXC"/>
</dbReference>
<dbReference type="GeneTree" id="ENSGT00940000155484"/>
<evidence type="ECO:0000256" key="4">
    <source>
        <dbReference type="ARBA" id="ARBA00013246"/>
    </source>
</evidence>
<dbReference type="PROSITE" id="PS51058">
    <property type="entry name" value="ZF_CXXC"/>
    <property type="match status" value="1"/>
</dbReference>
<dbReference type="InterPro" id="IPR013083">
    <property type="entry name" value="Znf_RING/FYVE/PHD"/>
</dbReference>
<dbReference type="Gene3D" id="1.20.58.1360">
    <property type="match status" value="1"/>
</dbReference>
<dbReference type="OMA" id="NKMQLAW"/>
<dbReference type="InterPro" id="IPR050690">
    <property type="entry name" value="JHDM1_Histone_Demethylase"/>
</dbReference>
<evidence type="ECO:0000256" key="15">
    <source>
        <dbReference type="ARBA" id="ARBA00023163"/>
    </source>
</evidence>
<keyword evidence="14" id="KW-0238">DNA-binding</keyword>
<dbReference type="GO" id="GO:0008270">
    <property type="term" value="F:zinc ion binding"/>
    <property type="evidence" value="ECO:0007669"/>
    <property type="project" value="UniProtKB-KW"/>
</dbReference>
<keyword evidence="8" id="KW-0862">Zinc</keyword>
<accession>A0A8C4NGL2</accession>
<feature type="domain" description="PHD-type" evidence="20">
    <location>
        <begin position="542"/>
        <end position="626"/>
    </location>
</feature>
<comment type="cofactor">
    <cofactor evidence="1">
        <name>Fe(2+)</name>
        <dbReference type="ChEBI" id="CHEBI:29033"/>
    </cofactor>
</comment>
<evidence type="ECO:0000256" key="9">
    <source>
        <dbReference type="ARBA" id="ARBA00022853"/>
    </source>
</evidence>
<dbReference type="InterPro" id="IPR003347">
    <property type="entry name" value="JmjC_dom"/>
</dbReference>
<dbReference type="InterPro" id="IPR041070">
    <property type="entry name" value="JHD"/>
</dbReference>
<dbReference type="PROSITE" id="PS50016">
    <property type="entry name" value="ZF_PHD_2"/>
    <property type="match status" value="1"/>
</dbReference>
<protein>
    <recommendedName>
        <fullName evidence="4">[histone H3]-dimethyl-L-lysine(36) demethylase</fullName>
        <ecNumber evidence="4">1.14.11.27</ecNumber>
    </recommendedName>
</protein>
<evidence type="ECO:0000256" key="6">
    <source>
        <dbReference type="ARBA" id="ARBA00022723"/>
    </source>
</evidence>
<feature type="compositionally biased region" description="Low complexity" evidence="19">
    <location>
        <begin position="899"/>
        <end position="910"/>
    </location>
</feature>
<dbReference type="SUPFAM" id="SSF52047">
    <property type="entry name" value="RNI-like"/>
    <property type="match status" value="1"/>
</dbReference>
<proteinExistence type="inferred from homology"/>
<feature type="compositionally biased region" description="Polar residues" evidence="19">
    <location>
        <begin position="461"/>
        <end position="473"/>
    </location>
</feature>
<evidence type="ECO:0000256" key="8">
    <source>
        <dbReference type="ARBA" id="ARBA00022833"/>
    </source>
</evidence>
<dbReference type="PROSITE" id="PS51184">
    <property type="entry name" value="JMJC"/>
    <property type="match status" value="1"/>
</dbReference>
<keyword evidence="6" id="KW-0479">Metal-binding</keyword>
<dbReference type="AlphaFoldDB" id="A0A8C4NGL2"/>
<evidence type="ECO:0000256" key="19">
    <source>
        <dbReference type="SAM" id="MobiDB-lite"/>
    </source>
</evidence>
<evidence type="ECO:0000256" key="14">
    <source>
        <dbReference type="ARBA" id="ARBA00023125"/>
    </source>
</evidence>
<keyword evidence="13" id="KW-0805">Transcription regulation</keyword>
<keyword evidence="9" id="KW-0156">Chromatin regulator</keyword>
<dbReference type="Gene3D" id="3.80.10.10">
    <property type="entry name" value="Ribonuclease Inhibitor"/>
    <property type="match status" value="1"/>
</dbReference>
<dbReference type="SMART" id="SM00558">
    <property type="entry name" value="JmjC"/>
    <property type="match status" value="1"/>
</dbReference>
<dbReference type="CDD" id="cd22180">
    <property type="entry name" value="F-box_FBXL10"/>
    <property type="match status" value="1"/>
</dbReference>
<evidence type="ECO:0000313" key="24">
    <source>
        <dbReference type="Proteomes" id="UP000694388"/>
    </source>
</evidence>
<evidence type="ECO:0000256" key="13">
    <source>
        <dbReference type="ARBA" id="ARBA00023015"/>
    </source>
</evidence>
<keyword evidence="10" id="KW-0223">Dioxygenase</keyword>
<dbReference type="InterPro" id="IPR001810">
    <property type="entry name" value="F-box_dom"/>
</dbReference>
<dbReference type="Pfam" id="PF12937">
    <property type="entry name" value="F-box-like"/>
    <property type="match status" value="1"/>
</dbReference>
<name>A0A8C4NGL2_EPTBU</name>
<dbReference type="InterPro" id="IPR032675">
    <property type="entry name" value="LRR_dom_sf"/>
</dbReference>
<comment type="catalytic activity">
    <reaction evidence="17">
        <text>N(6),N(6)-dimethyl-L-lysyl(36)-[histone H3] + 2 2-oxoglutarate + 2 O2 = L-lysyl(36)-[histone H3] + 2 formaldehyde + 2 succinate + 2 CO2</text>
        <dbReference type="Rhea" id="RHEA:42032"/>
        <dbReference type="Rhea" id="RHEA-COMP:9785"/>
        <dbReference type="Rhea" id="RHEA-COMP:9787"/>
        <dbReference type="ChEBI" id="CHEBI:15379"/>
        <dbReference type="ChEBI" id="CHEBI:16526"/>
        <dbReference type="ChEBI" id="CHEBI:16810"/>
        <dbReference type="ChEBI" id="CHEBI:16842"/>
        <dbReference type="ChEBI" id="CHEBI:29969"/>
        <dbReference type="ChEBI" id="CHEBI:30031"/>
        <dbReference type="ChEBI" id="CHEBI:61976"/>
        <dbReference type="EC" id="1.14.11.27"/>
    </reaction>
</comment>
<dbReference type="InterPro" id="IPR001965">
    <property type="entry name" value="Znf_PHD"/>
</dbReference>
<evidence type="ECO:0000313" key="23">
    <source>
        <dbReference type="Ensembl" id="ENSEBUP00000006359.1"/>
    </source>
</evidence>
<dbReference type="FunFam" id="2.60.120.650:FF:000005">
    <property type="entry name" value="lysine-specific demethylase 2A isoform X1"/>
    <property type="match status" value="1"/>
</dbReference>
<evidence type="ECO:0000256" key="10">
    <source>
        <dbReference type="ARBA" id="ARBA00022964"/>
    </source>
</evidence>
<keyword evidence="24" id="KW-1185">Reference proteome</keyword>
<evidence type="ECO:0000256" key="5">
    <source>
        <dbReference type="ARBA" id="ARBA00022491"/>
    </source>
</evidence>
<evidence type="ECO:0000256" key="2">
    <source>
        <dbReference type="ARBA" id="ARBA00004123"/>
    </source>
</evidence>
<feature type="region of interest" description="Disordered" evidence="19">
    <location>
        <begin position="876"/>
        <end position="929"/>
    </location>
</feature>
<keyword evidence="5" id="KW-0678">Repressor</keyword>
<dbReference type="InterPro" id="IPR011011">
    <property type="entry name" value="Znf_FYVE_PHD"/>
</dbReference>
<feature type="region of interest" description="Disordered" evidence="19">
    <location>
        <begin position="353"/>
        <end position="374"/>
    </location>
</feature>